<sequence>MATSDKDFSVDKIKQEYKFIKDSNFYKIYDEFNKNCDLYVGDIPGSCYKGELGNHVGDTNVTGLLKDLYSNLYRIYYTMQTVSNDYFENKRHEVIKMGYIYLKYWLYDKITKQDFNDSQIQKIFDGWKNYIKDNVPNKPENSCIFFNLNKNEMKKFKKIYAFSTILYENVNSFESHNNNSKYMDYFGEGLDEFISSINKCSIEKSTDNYCNEFTEFLNICKDGNEYAGIIVHDESTKRKADRAEKYLLASEIYKDNHLYIYLNDKKMLNFLKTSNFLSNKYRTTIAATSVVGSAIGLSSIFYYFYKVNLNSI</sequence>
<dbReference type="VEuPathDB" id="PlasmoDB:PVP01_0003520"/>
<evidence type="ECO:0000313" key="2">
    <source>
        <dbReference type="EMBL" id="SCA59694.1"/>
    </source>
</evidence>
<proteinExistence type="predicted"/>
<dbReference type="VEuPathDB" id="PlasmoDB:PVW1_120012400"/>
<keyword evidence="1" id="KW-0812">Transmembrane</keyword>
<evidence type="ECO:0000256" key="1">
    <source>
        <dbReference type="SAM" id="Phobius"/>
    </source>
</evidence>
<evidence type="ECO:0008006" key="4">
    <source>
        <dbReference type="Google" id="ProtNLM"/>
    </source>
</evidence>
<evidence type="ECO:0000313" key="3">
    <source>
        <dbReference type="Proteomes" id="UP000196402"/>
    </source>
</evidence>
<protein>
    <recommendedName>
        <fullName evidence="4">VIR protein</fullName>
    </recommendedName>
</protein>
<name>A0A1G4E9C2_PLAVI</name>
<dbReference type="VEuPathDB" id="PlasmoDB:PVX_025690"/>
<dbReference type="AlphaFoldDB" id="A0A1G4E9C2"/>
<reference evidence="2 3" key="1">
    <citation type="submission" date="2016-07" db="EMBL/GenBank/DDBJ databases">
        <authorList>
            <consortium name="Pathogen Informatics"/>
        </authorList>
    </citation>
    <scope>NUCLEOTIDE SEQUENCE [LARGE SCALE GENOMIC DNA]</scope>
</reference>
<accession>A0A1G4E9C2</accession>
<dbReference type="EMBL" id="FLYH01000062">
    <property type="protein sequence ID" value="SCA59694.1"/>
    <property type="molecule type" value="Genomic_DNA"/>
</dbReference>
<feature type="transmembrane region" description="Helical" evidence="1">
    <location>
        <begin position="285"/>
        <end position="305"/>
    </location>
</feature>
<keyword evidence="1" id="KW-0472">Membrane</keyword>
<gene>
    <name evidence="2" type="ORF">PVT01_000034000</name>
</gene>
<keyword evidence="1" id="KW-1133">Transmembrane helix</keyword>
<dbReference type="VEuPathDB" id="PlasmoDB:PVPAM_000014900"/>
<dbReference type="Proteomes" id="UP000196402">
    <property type="component" value="Unassembled WGS sequence"/>
</dbReference>
<organism evidence="2 3">
    <name type="scientific">Plasmodium vivax</name>
    <name type="common">malaria parasite P. vivax</name>
    <dbReference type="NCBI Taxonomy" id="5855"/>
    <lineage>
        <taxon>Eukaryota</taxon>
        <taxon>Sar</taxon>
        <taxon>Alveolata</taxon>
        <taxon>Apicomplexa</taxon>
        <taxon>Aconoidasida</taxon>
        <taxon>Haemosporida</taxon>
        <taxon>Plasmodiidae</taxon>
        <taxon>Plasmodium</taxon>
        <taxon>Plasmodium (Plasmodium)</taxon>
    </lineage>
</organism>